<sequence length="361" mass="39412">MAYDSLFQPYVLGDLTLKNRIVMAPLTRNRATHGTAAPNDLNAEYYRQRAGAGLIVAEATQISQQGQGYAWTPGIYTSEQVDGWRKVTKAMHAAGGHIYLQLWHVGRISHTSLQPNGGAPVAPSAIQAKVKTFIETGFADVSAPRALESEEIPGIVRNYLNAAENAERAGFDGVELHAANGYLLDQFLRNGANKRHDAYGGSIDNRTRLTIEVLLTLCRVFPKERVGIRLSPVSNLNDLEDSDPQPLFDHLVRELDALKIGYMHVIEGETQGPRDATAFDFARLRKAFKGTYIANNGYDGAMAADAISTGKADLVAFGRAFIANPDLPERLRQSAPLARDNKETWYGGGAEGYTSYPAMTS</sequence>
<dbReference type="InterPro" id="IPR045247">
    <property type="entry name" value="Oye-like"/>
</dbReference>
<dbReference type="GO" id="GO:0016628">
    <property type="term" value="F:oxidoreductase activity, acting on the CH-CH group of donors, NAD or NADP as acceptor"/>
    <property type="evidence" value="ECO:0007669"/>
    <property type="project" value="UniProtKB-ARBA"/>
</dbReference>
<dbReference type="FunFam" id="3.20.20.70:FF:000059">
    <property type="entry name" value="N-ethylmaleimide reductase, FMN-linked"/>
    <property type="match status" value="1"/>
</dbReference>
<evidence type="ECO:0000256" key="1">
    <source>
        <dbReference type="ARBA" id="ARBA00001917"/>
    </source>
</evidence>
<dbReference type="GO" id="GO:0005829">
    <property type="term" value="C:cytosol"/>
    <property type="evidence" value="ECO:0007669"/>
    <property type="project" value="UniProtKB-ARBA"/>
</dbReference>
<evidence type="ECO:0000313" key="5">
    <source>
        <dbReference type="EMBL" id="MCW6507134.1"/>
    </source>
</evidence>
<dbReference type="GO" id="GO:0010181">
    <property type="term" value="F:FMN binding"/>
    <property type="evidence" value="ECO:0007669"/>
    <property type="project" value="InterPro"/>
</dbReference>
<keyword evidence="3" id="KW-0560">Oxidoreductase</keyword>
<dbReference type="InterPro" id="IPR013785">
    <property type="entry name" value="Aldolase_TIM"/>
</dbReference>
<keyword evidence="6" id="KW-1185">Reference proteome</keyword>
<comment type="cofactor">
    <cofactor evidence="1">
        <name>FMN</name>
        <dbReference type="ChEBI" id="CHEBI:58210"/>
    </cofactor>
</comment>
<evidence type="ECO:0000256" key="3">
    <source>
        <dbReference type="ARBA" id="ARBA00023002"/>
    </source>
</evidence>
<dbReference type="EMBL" id="JAMOIM010000002">
    <property type="protein sequence ID" value="MCW6507134.1"/>
    <property type="molecule type" value="Genomic_DNA"/>
</dbReference>
<dbReference type="PANTHER" id="PTHR22893">
    <property type="entry name" value="NADH OXIDOREDUCTASE-RELATED"/>
    <property type="match status" value="1"/>
</dbReference>
<dbReference type="SUPFAM" id="SSF51395">
    <property type="entry name" value="FMN-linked oxidoreductases"/>
    <property type="match status" value="1"/>
</dbReference>
<comment type="caution">
    <text evidence="5">The sequence shown here is derived from an EMBL/GenBank/DDBJ whole genome shotgun (WGS) entry which is preliminary data.</text>
</comment>
<proteinExistence type="inferred from homology"/>
<dbReference type="PANTHER" id="PTHR22893:SF91">
    <property type="entry name" value="NADPH DEHYDROGENASE 2-RELATED"/>
    <property type="match status" value="1"/>
</dbReference>
<dbReference type="InterPro" id="IPR001155">
    <property type="entry name" value="OxRdtase_FMN_N"/>
</dbReference>
<evidence type="ECO:0000313" key="6">
    <source>
        <dbReference type="Proteomes" id="UP001165667"/>
    </source>
</evidence>
<dbReference type="Proteomes" id="UP001165667">
    <property type="component" value="Unassembled WGS sequence"/>
</dbReference>
<accession>A0AA41YS20</accession>
<comment type="similarity">
    <text evidence="2">Belongs to the NADH:flavin oxidoreductase/NADH oxidase family.</text>
</comment>
<evidence type="ECO:0000259" key="4">
    <source>
        <dbReference type="Pfam" id="PF00724"/>
    </source>
</evidence>
<evidence type="ECO:0000256" key="2">
    <source>
        <dbReference type="ARBA" id="ARBA00005979"/>
    </source>
</evidence>
<name>A0AA41YS20_9HYPH</name>
<dbReference type="RefSeq" id="WP_282583505.1">
    <property type="nucleotide sequence ID" value="NZ_JAMOIM010000002.1"/>
</dbReference>
<dbReference type="Pfam" id="PF00724">
    <property type="entry name" value="Oxidored_FMN"/>
    <property type="match status" value="1"/>
</dbReference>
<reference evidence="5" key="1">
    <citation type="submission" date="2022-05" db="EMBL/GenBank/DDBJ databases">
        <authorList>
            <person name="Pankratov T."/>
        </authorList>
    </citation>
    <scope>NUCLEOTIDE SEQUENCE</scope>
    <source>
        <strain evidence="5">BP6-180914</strain>
    </source>
</reference>
<protein>
    <submittedName>
        <fullName evidence="5">Alkene reductase</fullName>
    </submittedName>
</protein>
<organism evidence="5 6">
    <name type="scientific">Lichenifustis flavocetrariae</name>
    <dbReference type="NCBI Taxonomy" id="2949735"/>
    <lineage>
        <taxon>Bacteria</taxon>
        <taxon>Pseudomonadati</taxon>
        <taxon>Pseudomonadota</taxon>
        <taxon>Alphaproteobacteria</taxon>
        <taxon>Hyphomicrobiales</taxon>
        <taxon>Lichenihabitantaceae</taxon>
        <taxon>Lichenifustis</taxon>
    </lineage>
</organism>
<dbReference type="AlphaFoldDB" id="A0AA41YS20"/>
<dbReference type="CDD" id="cd02933">
    <property type="entry name" value="OYE_like_FMN"/>
    <property type="match status" value="1"/>
</dbReference>
<feature type="domain" description="NADH:flavin oxidoreductase/NADH oxidase N-terminal" evidence="4">
    <location>
        <begin position="5"/>
        <end position="336"/>
    </location>
</feature>
<dbReference type="Gene3D" id="3.20.20.70">
    <property type="entry name" value="Aldolase class I"/>
    <property type="match status" value="1"/>
</dbReference>
<gene>
    <name evidence="5" type="ORF">M8523_03770</name>
</gene>